<evidence type="ECO:0000256" key="4">
    <source>
        <dbReference type="SAM" id="MobiDB-lite"/>
    </source>
</evidence>
<organism evidence="6 7">
    <name type="scientific">Streptomyces minutiscleroticus</name>
    <dbReference type="NCBI Taxonomy" id="68238"/>
    <lineage>
        <taxon>Bacteria</taxon>
        <taxon>Bacillati</taxon>
        <taxon>Actinomycetota</taxon>
        <taxon>Actinomycetes</taxon>
        <taxon>Kitasatosporales</taxon>
        <taxon>Streptomycetaceae</taxon>
        <taxon>Streptomyces</taxon>
    </lineage>
</organism>
<dbReference type="InterPro" id="IPR001173">
    <property type="entry name" value="Glyco_trans_2-like"/>
</dbReference>
<proteinExistence type="inferred from homology"/>
<comment type="similarity">
    <text evidence="1">Belongs to the glycosyltransferase 2 family.</text>
</comment>
<dbReference type="EMBL" id="BMVU01000031">
    <property type="protein sequence ID" value="GGX92990.1"/>
    <property type="molecule type" value="Genomic_DNA"/>
</dbReference>
<dbReference type="CDD" id="cd06442">
    <property type="entry name" value="DPM1_like"/>
    <property type="match status" value="1"/>
</dbReference>
<accession>A0A918U4L3</accession>
<keyword evidence="7" id="KW-1185">Reference proteome</keyword>
<evidence type="ECO:0000256" key="3">
    <source>
        <dbReference type="ARBA" id="ARBA00022679"/>
    </source>
</evidence>
<keyword evidence="3" id="KW-0808">Transferase</keyword>
<evidence type="ECO:0000313" key="7">
    <source>
        <dbReference type="Proteomes" id="UP000619244"/>
    </source>
</evidence>
<dbReference type="Pfam" id="PF00535">
    <property type="entry name" value="Glycos_transf_2"/>
    <property type="match status" value="1"/>
</dbReference>
<dbReference type="GO" id="GO:0009247">
    <property type="term" value="P:glycolipid biosynthetic process"/>
    <property type="evidence" value="ECO:0007669"/>
    <property type="project" value="TreeGrafter"/>
</dbReference>
<dbReference type="GO" id="GO:0016020">
    <property type="term" value="C:membrane"/>
    <property type="evidence" value="ECO:0007669"/>
    <property type="project" value="GOC"/>
</dbReference>
<feature type="region of interest" description="Disordered" evidence="4">
    <location>
        <begin position="251"/>
        <end position="320"/>
    </location>
</feature>
<name>A0A918U4L3_9ACTN</name>
<dbReference type="PANTHER" id="PTHR43398:SF1">
    <property type="entry name" value="DOLICHOL-PHOSPHATE MANNOSYLTRANSFERASE SUBUNIT 1"/>
    <property type="match status" value="1"/>
</dbReference>
<feature type="domain" description="Glycosyltransferase 2-like" evidence="5">
    <location>
        <begin position="17"/>
        <end position="179"/>
    </location>
</feature>
<feature type="compositionally biased region" description="Low complexity" evidence="4">
    <location>
        <begin position="256"/>
        <end position="267"/>
    </location>
</feature>
<evidence type="ECO:0000256" key="2">
    <source>
        <dbReference type="ARBA" id="ARBA00022676"/>
    </source>
</evidence>
<dbReference type="RefSeq" id="WP_229919569.1">
    <property type="nucleotide sequence ID" value="NZ_BMVU01000031.1"/>
</dbReference>
<dbReference type="PANTHER" id="PTHR43398">
    <property type="entry name" value="DOLICHOL-PHOSPHATE MANNOSYLTRANSFERASE SUBUNIT 1"/>
    <property type="match status" value="1"/>
</dbReference>
<reference evidence="6" key="2">
    <citation type="submission" date="2020-09" db="EMBL/GenBank/DDBJ databases">
        <authorList>
            <person name="Sun Q."/>
            <person name="Ohkuma M."/>
        </authorList>
    </citation>
    <scope>NUCLEOTIDE SEQUENCE</scope>
    <source>
        <strain evidence="6">JCM 4790</strain>
    </source>
</reference>
<reference evidence="6" key="1">
    <citation type="journal article" date="2014" name="Int. J. Syst. Evol. Microbiol.">
        <title>Complete genome sequence of Corynebacterium casei LMG S-19264T (=DSM 44701T), isolated from a smear-ripened cheese.</title>
        <authorList>
            <consortium name="US DOE Joint Genome Institute (JGI-PGF)"/>
            <person name="Walter F."/>
            <person name="Albersmeier A."/>
            <person name="Kalinowski J."/>
            <person name="Ruckert C."/>
        </authorList>
    </citation>
    <scope>NUCLEOTIDE SEQUENCE</scope>
    <source>
        <strain evidence="6">JCM 4790</strain>
    </source>
</reference>
<evidence type="ECO:0000256" key="1">
    <source>
        <dbReference type="ARBA" id="ARBA00006739"/>
    </source>
</evidence>
<dbReference type="SUPFAM" id="SSF53448">
    <property type="entry name" value="Nucleotide-diphospho-sugar transferases"/>
    <property type="match status" value="1"/>
</dbReference>
<evidence type="ECO:0000259" key="5">
    <source>
        <dbReference type="Pfam" id="PF00535"/>
    </source>
</evidence>
<feature type="compositionally biased region" description="Pro residues" evidence="4">
    <location>
        <begin position="268"/>
        <end position="278"/>
    </location>
</feature>
<evidence type="ECO:0000313" key="6">
    <source>
        <dbReference type="EMBL" id="GGX92990.1"/>
    </source>
</evidence>
<sequence length="320" mass="33238">MNDGGGRQFGPLGTTLVIIPTYNEAENIKSIVGRVRDSVPEAHVLVADDNSPDGTGKLADELAAADDHVKVLHRKGKEGLGAAYLAGFRWGLEHGYGVLVEMDADGSHQPEELPRLLTALKGADLVLGSRWVPGGRVVNWPKSREFLSRGGSTYSRLLLDVPLRDVTGGYRAFRRETLEGLGLADVASQGYCFQVDLARRAVRAGYHVVEVPITFVERALGDSKMSRDIVVEALWRVTSWGVGERVGRIVGGLGSPSGTSAPTGTSPASPPEPSPAAPSPSGAAGGKAGEAGKTGTDAPVAAGESGRAGTAPAGDGGRDE</sequence>
<dbReference type="Gene3D" id="3.90.550.10">
    <property type="entry name" value="Spore Coat Polysaccharide Biosynthesis Protein SpsA, Chain A"/>
    <property type="match status" value="1"/>
</dbReference>
<dbReference type="Proteomes" id="UP000619244">
    <property type="component" value="Unassembled WGS sequence"/>
</dbReference>
<dbReference type="InterPro" id="IPR039528">
    <property type="entry name" value="DPM1-like"/>
</dbReference>
<comment type="caution">
    <text evidence="6">The sequence shown here is derived from an EMBL/GenBank/DDBJ whole genome shotgun (WGS) entry which is preliminary data.</text>
</comment>
<dbReference type="GO" id="GO:0004582">
    <property type="term" value="F:dolichyl-phosphate beta-D-mannosyltransferase activity"/>
    <property type="evidence" value="ECO:0007669"/>
    <property type="project" value="InterPro"/>
</dbReference>
<gene>
    <name evidence="6" type="ORF">GCM10010358_53650</name>
</gene>
<keyword evidence="2 6" id="KW-0328">Glycosyltransferase</keyword>
<protein>
    <submittedName>
        <fullName evidence="6">Dolichol-phosphate mannosyltransferase</fullName>
    </submittedName>
</protein>
<dbReference type="InterPro" id="IPR029044">
    <property type="entry name" value="Nucleotide-diphossugar_trans"/>
</dbReference>
<dbReference type="AlphaFoldDB" id="A0A918U4L3"/>
<dbReference type="FunFam" id="3.90.550.10:FF:000122">
    <property type="entry name" value="Dolichol-phosphate mannosyltransferase subunit 1"/>
    <property type="match status" value="1"/>
</dbReference>